<dbReference type="PANTHER" id="PTHR24567:SF28">
    <property type="entry name" value="LISTERIOLYSIN REGULATORY PROTEIN"/>
    <property type="match status" value="1"/>
</dbReference>
<name>A0A085YZF3_9FLAO</name>
<comment type="caution">
    <text evidence="6">The sequence shown here is derived from an EMBL/GenBank/DDBJ whole genome shotgun (WGS) entry which is preliminary data.</text>
</comment>
<dbReference type="EMBL" id="JPRP01000005">
    <property type="protein sequence ID" value="KFE97566.1"/>
    <property type="molecule type" value="Genomic_DNA"/>
</dbReference>
<organism evidence="6 7">
    <name type="scientific">Chryseobacterium formosense</name>
    <dbReference type="NCBI Taxonomy" id="236814"/>
    <lineage>
        <taxon>Bacteria</taxon>
        <taxon>Pseudomonadati</taxon>
        <taxon>Bacteroidota</taxon>
        <taxon>Flavobacteriia</taxon>
        <taxon>Flavobacteriales</taxon>
        <taxon>Weeksellaceae</taxon>
        <taxon>Chryseobacterium group</taxon>
        <taxon>Chryseobacterium</taxon>
    </lineage>
</organism>
<evidence type="ECO:0000259" key="4">
    <source>
        <dbReference type="PROSITE" id="PS50042"/>
    </source>
</evidence>
<dbReference type="CDD" id="cd00038">
    <property type="entry name" value="CAP_ED"/>
    <property type="match status" value="1"/>
</dbReference>
<evidence type="ECO:0000256" key="3">
    <source>
        <dbReference type="ARBA" id="ARBA00023163"/>
    </source>
</evidence>
<dbReference type="SUPFAM" id="SSF46785">
    <property type="entry name" value="Winged helix' DNA-binding domain"/>
    <property type="match status" value="1"/>
</dbReference>
<dbReference type="PANTHER" id="PTHR24567">
    <property type="entry name" value="CRP FAMILY TRANSCRIPTIONAL REGULATORY PROTEIN"/>
    <property type="match status" value="1"/>
</dbReference>
<evidence type="ECO:0000313" key="7">
    <source>
        <dbReference type="Proteomes" id="UP000028713"/>
    </source>
</evidence>
<keyword evidence="3" id="KW-0804">Transcription</keyword>
<dbReference type="InterPro" id="IPR036390">
    <property type="entry name" value="WH_DNA-bd_sf"/>
</dbReference>
<dbReference type="GO" id="GO:0003677">
    <property type="term" value="F:DNA binding"/>
    <property type="evidence" value="ECO:0007669"/>
    <property type="project" value="UniProtKB-KW"/>
</dbReference>
<evidence type="ECO:0000259" key="5">
    <source>
        <dbReference type="PROSITE" id="PS51063"/>
    </source>
</evidence>
<dbReference type="GO" id="GO:0005829">
    <property type="term" value="C:cytosol"/>
    <property type="evidence" value="ECO:0007669"/>
    <property type="project" value="TreeGrafter"/>
</dbReference>
<dbReference type="Pfam" id="PF13545">
    <property type="entry name" value="HTH_Crp_2"/>
    <property type="match status" value="1"/>
</dbReference>
<gene>
    <name evidence="6" type="ORF">IX39_20055</name>
</gene>
<dbReference type="InterPro" id="IPR014710">
    <property type="entry name" value="RmlC-like_jellyroll"/>
</dbReference>
<dbReference type="AlphaFoldDB" id="A0A085YZF3"/>
<evidence type="ECO:0000256" key="1">
    <source>
        <dbReference type="ARBA" id="ARBA00023015"/>
    </source>
</evidence>
<dbReference type="OrthoDB" id="667966at2"/>
<dbReference type="PROSITE" id="PS51063">
    <property type="entry name" value="HTH_CRP_2"/>
    <property type="match status" value="1"/>
</dbReference>
<feature type="domain" description="Cyclic nucleotide-binding" evidence="4">
    <location>
        <begin position="16"/>
        <end position="117"/>
    </location>
</feature>
<keyword evidence="1" id="KW-0805">Transcription regulation</keyword>
<dbReference type="eggNOG" id="COG0664">
    <property type="taxonomic scope" value="Bacteria"/>
</dbReference>
<keyword evidence="7" id="KW-1185">Reference proteome</keyword>
<dbReference type="Gene3D" id="2.60.120.10">
    <property type="entry name" value="Jelly Rolls"/>
    <property type="match status" value="1"/>
</dbReference>
<proteinExistence type="predicted"/>
<keyword evidence="2" id="KW-0238">DNA-binding</keyword>
<dbReference type="InterPro" id="IPR018490">
    <property type="entry name" value="cNMP-bd_dom_sf"/>
</dbReference>
<dbReference type="InterPro" id="IPR012318">
    <property type="entry name" value="HTH_CRP"/>
</dbReference>
<dbReference type="SUPFAM" id="SSF51206">
    <property type="entry name" value="cAMP-binding domain-like"/>
    <property type="match status" value="1"/>
</dbReference>
<sequence>MIIPEELLFQHGAVVKNYSESEIIFSEGHSSKYYYQIQEGTVKISNIFGDGKEFVHGFPFKGHCFGESYLLTDKPYAISATALTACTIICLAKDAYLNLVKNNLEVLRDVNRYTAERLHFRYLISSFLAISDPLMRIQKLLDHLKDYYGYSEPYSFPVPFTRHQLASLTGLRVETIIRVIKKMQALQILRIEHSKIYY</sequence>
<dbReference type="RefSeq" id="WP_034679569.1">
    <property type="nucleotide sequence ID" value="NZ_FPAP01000003.1"/>
</dbReference>
<reference evidence="6 7" key="1">
    <citation type="submission" date="2014-07" db="EMBL/GenBank/DDBJ databases">
        <title>Genome of Chryseobacterium formosense LMG 24722.</title>
        <authorList>
            <person name="Pipes S.E."/>
            <person name="Stropko S.J."/>
            <person name="Newman J.D."/>
        </authorList>
    </citation>
    <scope>NUCLEOTIDE SEQUENCE [LARGE SCALE GENOMIC DNA]</scope>
    <source>
        <strain evidence="6 7">LMG 24722</strain>
    </source>
</reference>
<dbReference type="GO" id="GO:0003700">
    <property type="term" value="F:DNA-binding transcription factor activity"/>
    <property type="evidence" value="ECO:0007669"/>
    <property type="project" value="TreeGrafter"/>
</dbReference>
<evidence type="ECO:0000313" key="6">
    <source>
        <dbReference type="EMBL" id="KFE97566.1"/>
    </source>
</evidence>
<dbReference type="Pfam" id="PF00027">
    <property type="entry name" value="cNMP_binding"/>
    <property type="match status" value="1"/>
</dbReference>
<dbReference type="InterPro" id="IPR000595">
    <property type="entry name" value="cNMP-bd_dom"/>
</dbReference>
<feature type="domain" description="HTH crp-type" evidence="5">
    <location>
        <begin position="131"/>
        <end position="198"/>
    </location>
</feature>
<accession>A0A085YZF3</accession>
<evidence type="ECO:0008006" key="8">
    <source>
        <dbReference type="Google" id="ProtNLM"/>
    </source>
</evidence>
<dbReference type="PROSITE" id="PS50042">
    <property type="entry name" value="CNMP_BINDING_3"/>
    <property type="match status" value="1"/>
</dbReference>
<dbReference type="STRING" id="236814.IX39_20055"/>
<dbReference type="SMART" id="SM00100">
    <property type="entry name" value="cNMP"/>
    <property type="match status" value="1"/>
</dbReference>
<dbReference type="InterPro" id="IPR050397">
    <property type="entry name" value="Env_Response_Regulators"/>
</dbReference>
<evidence type="ECO:0000256" key="2">
    <source>
        <dbReference type="ARBA" id="ARBA00023125"/>
    </source>
</evidence>
<protein>
    <recommendedName>
        <fullName evidence="8">Cyclic nucleotide-binding domain-containing protein</fullName>
    </recommendedName>
</protein>
<dbReference type="Proteomes" id="UP000028713">
    <property type="component" value="Unassembled WGS sequence"/>
</dbReference>